<evidence type="ECO:0000313" key="3">
    <source>
        <dbReference type="Proteomes" id="UP000001075"/>
    </source>
</evidence>
<accession>G3H6Y7</accession>
<evidence type="ECO:0000313" key="2">
    <source>
        <dbReference type="EMBL" id="EGW06867.1"/>
    </source>
</evidence>
<dbReference type="AlphaFoldDB" id="G3H6Y7"/>
<name>G3H6Y7_CRIGR</name>
<protein>
    <submittedName>
        <fullName evidence="2">Uncharacterized protein</fullName>
    </submittedName>
</protein>
<feature type="compositionally biased region" description="Basic and acidic residues" evidence="1">
    <location>
        <begin position="24"/>
        <end position="39"/>
    </location>
</feature>
<sequence>MGTRRGRATARGRYLQHASPARPGRVDERVVQVKEDRAHPTQPHSLGRSSRARAASAAPRMRDDGQEPSGGVAGSPDPPEAPGTVGNYREMGSAPERVSRGITRDSDAIHYVEGARARDRRSVAWRARFPDLALWCGLRRMSEPRWRNSPRTWLSLVAAQSPSRAGARKLDSL</sequence>
<dbReference type="Proteomes" id="UP000001075">
    <property type="component" value="Unassembled WGS sequence"/>
</dbReference>
<evidence type="ECO:0000256" key="1">
    <source>
        <dbReference type="SAM" id="MobiDB-lite"/>
    </source>
</evidence>
<reference evidence="3" key="1">
    <citation type="journal article" date="2011" name="Nat. Biotechnol.">
        <title>The genomic sequence of the Chinese hamster ovary (CHO)-K1 cell line.</title>
        <authorList>
            <person name="Xu X."/>
            <person name="Nagarajan H."/>
            <person name="Lewis N.E."/>
            <person name="Pan S."/>
            <person name="Cai Z."/>
            <person name="Liu X."/>
            <person name="Chen W."/>
            <person name="Xie M."/>
            <person name="Wang W."/>
            <person name="Hammond S."/>
            <person name="Andersen M.R."/>
            <person name="Neff N."/>
            <person name="Passarelli B."/>
            <person name="Koh W."/>
            <person name="Fan H.C."/>
            <person name="Wang J."/>
            <person name="Gui Y."/>
            <person name="Lee K.H."/>
            <person name="Betenbaugh M.J."/>
            <person name="Quake S.R."/>
            <person name="Famili I."/>
            <person name="Palsson B.O."/>
            <person name="Wang J."/>
        </authorList>
    </citation>
    <scope>NUCLEOTIDE SEQUENCE [LARGE SCALE GENOMIC DNA]</scope>
    <source>
        <strain evidence="3">CHO K1 cell line</strain>
    </source>
</reference>
<proteinExistence type="predicted"/>
<dbReference type="EMBL" id="JH000183">
    <property type="protein sequence ID" value="EGW06867.1"/>
    <property type="molecule type" value="Genomic_DNA"/>
</dbReference>
<dbReference type="InParanoid" id="G3H6Y7"/>
<gene>
    <name evidence="2" type="ORF">I79_006112</name>
</gene>
<feature type="compositionally biased region" description="Low complexity" evidence="1">
    <location>
        <begin position="48"/>
        <end position="58"/>
    </location>
</feature>
<feature type="region of interest" description="Disordered" evidence="1">
    <location>
        <begin position="1"/>
        <end position="106"/>
    </location>
</feature>
<organism evidence="2 3">
    <name type="scientific">Cricetulus griseus</name>
    <name type="common">Chinese hamster</name>
    <name type="synonym">Cricetulus barabensis griseus</name>
    <dbReference type="NCBI Taxonomy" id="10029"/>
    <lineage>
        <taxon>Eukaryota</taxon>
        <taxon>Metazoa</taxon>
        <taxon>Chordata</taxon>
        <taxon>Craniata</taxon>
        <taxon>Vertebrata</taxon>
        <taxon>Euteleostomi</taxon>
        <taxon>Mammalia</taxon>
        <taxon>Eutheria</taxon>
        <taxon>Euarchontoglires</taxon>
        <taxon>Glires</taxon>
        <taxon>Rodentia</taxon>
        <taxon>Myomorpha</taxon>
        <taxon>Muroidea</taxon>
        <taxon>Cricetidae</taxon>
        <taxon>Cricetinae</taxon>
        <taxon>Cricetulus</taxon>
    </lineage>
</organism>
<feature type="compositionally biased region" description="Basic residues" evidence="1">
    <location>
        <begin position="1"/>
        <end position="10"/>
    </location>
</feature>
<feature type="compositionally biased region" description="Basic and acidic residues" evidence="1">
    <location>
        <begin position="97"/>
        <end position="106"/>
    </location>
</feature>